<evidence type="ECO:0000313" key="3">
    <source>
        <dbReference type="EMBL" id="CAG8791876.1"/>
    </source>
</evidence>
<feature type="domain" description="Tc1-like transposase DDE" evidence="2">
    <location>
        <begin position="121"/>
        <end position="168"/>
    </location>
</feature>
<reference evidence="3 4" key="1">
    <citation type="submission" date="2021-06" db="EMBL/GenBank/DDBJ databases">
        <authorList>
            <person name="Kallberg Y."/>
            <person name="Tangrot J."/>
            <person name="Rosling A."/>
        </authorList>
    </citation>
    <scope>NUCLEOTIDE SEQUENCE [LARGE SCALE GENOMIC DNA]</scope>
    <source>
        <strain evidence="3 4">120-4 pot B 10/14</strain>
    </source>
</reference>
<protein>
    <submittedName>
        <fullName evidence="3">42847_t:CDS:1</fullName>
    </submittedName>
</protein>
<dbReference type="InterPro" id="IPR036397">
    <property type="entry name" value="RNaseH_sf"/>
</dbReference>
<feature type="transmembrane region" description="Helical" evidence="1">
    <location>
        <begin position="87"/>
        <end position="105"/>
    </location>
</feature>
<accession>A0ABN7VPV1</accession>
<comment type="caution">
    <text evidence="3">The sequence shown here is derived from an EMBL/GenBank/DDBJ whole genome shotgun (WGS) entry which is preliminary data.</text>
</comment>
<sequence>ILRSIIQEHTDCYLDKIVWEMEIQCGKKHNELLRSAFMARIATQYQYEQLIFLDKSAKNKRTITCSYSYSNINTRAIKRIVFVHSKYYTILLALTLDAIIAVDIIEGSYTKEKFKKFVISQIHHHNGLLEYLSAFDVRVEFLPLYSPDLNPIELAFSVIKNYLKRYKYFVENSSDPIYPLLVACSQITPLFANAFFNKAGYK</sequence>
<feature type="non-terminal residue" evidence="3">
    <location>
        <position position="1"/>
    </location>
</feature>
<dbReference type="EMBL" id="CAJVQB010019645">
    <property type="protein sequence ID" value="CAG8791876.1"/>
    <property type="molecule type" value="Genomic_DNA"/>
</dbReference>
<name>A0ABN7VPV1_GIGMA</name>
<dbReference type="InterPro" id="IPR038717">
    <property type="entry name" value="Tc1-like_DDE_dom"/>
</dbReference>
<dbReference type="Gene3D" id="3.30.420.10">
    <property type="entry name" value="Ribonuclease H-like superfamily/Ribonuclease H"/>
    <property type="match status" value="1"/>
</dbReference>
<keyword evidence="1" id="KW-1133">Transmembrane helix</keyword>
<evidence type="ECO:0000259" key="2">
    <source>
        <dbReference type="Pfam" id="PF13358"/>
    </source>
</evidence>
<keyword evidence="1" id="KW-0472">Membrane</keyword>
<dbReference type="Pfam" id="PF13358">
    <property type="entry name" value="DDE_3"/>
    <property type="match status" value="1"/>
</dbReference>
<gene>
    <name evidence="3" type="ORF">GMARGA_LOCUS21353</name>
</gene>
<dbReference type="PANTHER" id="PTHR46564:SF1">
    <property type="entry name" value="TRANSPOSASE"/>
    <property type="match status" value="1"/>
</dbReference>
<keyword evidence="1" id="KW-0812">Transmembrane</keyword>
<proteinExistence type="predicted"/>
<dbReference type="Proteomes" id="UP000789901">
    <property type="component" value="Unassembled WGS sequence"/>
</dbReference>
<feature type="transmembrane region" description="Helical" evidence="1">
    <location>
        <begin position="177"/>
        <end position="196"/>
    </location>
</feature>
<keyword evidence="4" id="KW-1185">Reference proteome</keyword>
<dbReference type="PANTHER" id="PTHR46564">
    <property type="entry name" value="TRANSPOSASE"/>
    <property type="match status" value="1"/>
</dbReference>
<evidence type="ECO:0000313" key="4">
    <source>
        <dbReference type="Proteomes" id="UP000789901"/>
    </source>
</evidence>
<evidence type="ECO:0000256" key="1">
    <source>
        <dbReference type="SAM" id="Phobius"/>
    </source>
</evidence>
<organism evidence="3 4">
    <name type="scientific">Gigaspora margarita</name>
    <dbReference type="NCBI Taxonomy" id="4874"/>
    <lineage>
        <taxon>Eukaryota</taxon>
        <taxon>Fungi</taxon>
        <taxon>Fungi incertae sedis</taxon>
        <taxon>Mucoromycota</taxon>
        <taxon>Glomeromycotina</taxon>
        <taxon>Glomeromycetes</taxon>
        <taxon>Diversisporales</taxon>
        <taxon>Gigasporaceae</taxon>
        <taxon>Gigaspora</taxon>
    </lineage>
</organism>